<evidence type="ECO:0000313" key="2">
    <source>
        <dbReference type="EMBL" id="KCW72503.1"/>
    </source>
</evidence>
<dbReference type="EMBL" id="KK198757">
    <property type="protein sequence ID" value="KCW72503.1"/>
    <property type="molecule type" value="Genomic_DNA"/>
</dbReference>
<sequence>MYPSSYSAFAFRQTPDQHHGNDRISSPLLSKAAASNDDCLPTPRQATTLISSDASPHPPSFRDATNSLLLLLLLLAALARTLLSSMSKVAEFSRQRV</sequence>
<keyword evidence="1" id="KW-0812">Transmembrane</keyword>
<proteinExistence type="predicted"/>
<feature type="transmembrane region" description="Helical" evidence="1">
    <location>
        <begin position="64"/>
        <end position="83"/>
    </location>
</feature>
<dbReference type="Gramene" id="KCW72503">
    <property type="protein sequence ID" value="KCW72503"/>
    <property type="gene ID" value="EUGRSUZ_E00966"/>
</dbReference>
<accession>A0A059C229</accession>
<protein>
    <submittedName>
        <fullName evidence="2">Uncharacterized protein</fullName>
    </submittedName>
</protein>
<reference evidence="2" key="1">
    <citation type="submission" date="2013-07" db="EMBL/GenBank/DDBJ databases">
        <title>The genome of Eucalyptus grandis.</title>
        <authorList>
            <person name="Schmutz J."/>
            <person name="Hayes R."/>
            <person name="Myburg A."/>
            <person name="Tuskan G."/>
            <person name="Grattapaglia D."/>
            <person name="Rokhsar D.S."/>
        </authorList>
    </citation>
    <scope>NUCLEOTIDE SEQUENCE</scope>
    <source>
        <tissue evidence="2">Leaf extractions</tissue>
    </source>
</reference>
<gene>
    <name evidence="2" type="ORF">EUGRSUZ_E00966</name>
</gene>
<dbReference type="AlphaFoldDB" id="A0A059C229"/>
<keyword evidence="1" id="KW-1133">Transmembrane helix</keyword>
<keyword evidence="1" id="KW-0472">Membrane</keyword>
<name>A0A059C229_EUCGR</name>
<dbReference type="InParanoid" id="A0A059C229"/>
<organism evidence="2">
    <name type="scientific">Eucalyptus grandis</name>
    <name type="common">Flooded gum</name>
    <dbReference type="NCBI Taxonomy" id="71139"/>
    <lineage>
        <taxon>Eukaryota</taxon>
        <taxon>Viridiplantae</taxon>
        <taxon>Streptophyta</taxon>
        <taxon>Embryophyta</taxon>
        <taxon>Tracheophyta</taxon>
        <taxon>Spermatophyta</taxon>
        <taxon>Magnoliopsida</taxon>
        <taxon>eudicotyledons</taxon>
        <taxon>Gunneridae</taxon>
        <taxon>Pentapetalae</taxon>
        <taxon>rosids</taxon>
        <taxon>malvids</taxon>
        <taxon>Myrtales</taxon>
        <taxon>Myrtaceae</taxon>
        <taxon>Myrtoideae</taxon>
        <taxon>Eucalypteae</taxon>
        <taxon>Eucalyptus</taxon>
    </lineage>
</organism>
<evidence type="ECO:0000256" key="1">
    <source>
        <dbReference type="SAM" id="Phobius"/>
    </source>
</evidence>